<feature type="transmembrane region" description="Helical" evidence="1">
    <location>
        <begin position="328"/>
        <end position="348"/>
    </location>
</feature>
<feature type="transmembrane region" description="Helical" evidence="1">
    <location>
        <begin position="133"/>
        <end position="150"/>
    </location>
</feature>
<dbReference type="EMBL" id="CP043028">
    <property type="protein sequence ID" value="QFJ53955.1"/>
    <property type="molecule type" value="Genomic_DNA"/>
</dbReference>
<dbReference type="Proteomes" id="UP000327030">
    <property type="component" value="Chromosome 1"/>
</dbReference>
<keyword evidence="1" id="KW-0812">Transmembrane</keyword>
<name>A0A5P6VMS4_PSEXY</name>
<protein>
    <submittedName>
        <fullName evidence="2">YfhO family protein</fullName>
    </submittedName>
</protein>
<feature type="transmembrane region" description="Helical" evidence="1">
    <location>
        <begin position="414"/>
        <end position="436"/>
    </location>
</feature>
<feature type="transmembrane region" description="Helical" evidence="1">
    <location>
        <begin position="102"/>
        <end position="126"/>
    </location>
</feature>
<keyword evidence="1" id="KW-1133">Transmembrane helix</keyword>
<feature type="transmembrane region" description="Helical" evidence="1">
    <location>
        <begin position="184"/>
        <end position="211"/>
    </location>
</feature>
<feature type="transmembrane region" description="Helical" evidence="1">
    <location>
        <begin position="302"/>
        <end position="319"/>
    </location>
</feature>
<evidence type="ECO:0000256" key="1">
    <source>
        <dbReference type="SAM" id="Phobius"/>
    </source>
</evidence>
<feature type="transmembrane region" description="Helical" evidence="1">
    <location>
        <begin position="12"/>
        <end position="33"/>
    </location>
</feature>
<proteinExistence type="predicted"/>
<dbReference type="Pfam" id="PF09586">
    <property type="entry name" value="YfhO"/>
    <property type="match status" value="2"/>
</dbReference>
<dbReference type="AlphaFoldDB" id="A0A5P6VMS4"/>
<gene>
    <name evidence="2" type="ORF">FXF36_03260</name>
</gene>
<dbReference type="OrthoDB" id="9815466at2"/>
<dbReference type="PANTHER" id="PTHR38454:SF1">
    <property type="entry name" value="INTEGRAL MEMBRANE PROTEIN"/>
    <property type="match status" value="1"/>
</dbReference>
<feature type="transmembrane region" description="Helical" evidence="1">
    <location>
        <begin position="445"/>
        <end position="464"/>
    </location>
</feature>
<organism evidence="2 3">
    <name type="scientific">Pseudobutyrivibrio xylanivorans</name>
    <dbReference type="NCBI Taxonomy" id="185007"/>
    <lineage>
        <taxon>Bacteria</taxon>
        <taxon>Bacillati</taxon>
        <taxon>Bacillota</taxon>
        <taxon>Clostridia</taxon>
        <taxon>Lachnospirales</taxon>
        <taxon>Lachnospiraceae</taxon>
        <taxon>Pseudobutyrivibrio</taxon>
    </lineage>
</organism>
<evidence type="ECO:0000313" key="2">
    <source>
        <dbReference type="EMBL" id="QFJ53955.1"/>
    </source>
</evidence>
<evidence type="ECO:0000313" key="3">
    <source>
        <dbReference type="Proteomes" id="UP000327030"/>
    </source>
</evidence>
<feature type="transmembrane region" description="Helical" evidence="1">
    <location>
        <begin position="383"/>
        <end position="402"/>
    </location>
</feature>
<feature type="transmembrane region" description="Helical" evidence="1">
    <location>
        <begin position="354"/>
        <end position="371"/>
    </location>
</feature>
<dbReference type="RefSeq" id="WP_151622452.1">
    <property type="nucleotide sequence ID" value="NZ_CP043028.1"/>
</dbReference>
<dbReference type="KEGG" id="pxv:FXF36_03260"/>
<accession>A0A5P6VMS4</accession>
<feature type="transmembrane region" description="Helical" evidence="1">
    <location>
        <begin position="223"/>
        <end position="251"/>
    </location>
</feature>
<sequence>MSTKIKDFFKKDFVKSGIICFIIAFLSFLPFVIKGEGFFVLTNDFNDQQIPFTIGLHNALLDSGISGFSWDIDLGTSTMDGFSFYELGSPFFWLSMLFPANAFPYIVAWIFMLKFSFAGVFSCLYLRRFVNDSKWAVLGSVLYAFCGYSLVNMVYYHFHEAICFFPLLLIGLERYKEKKDYKFFVFTIFLNCIVNYFFFVGEVVFLVIYYICRFGSRDIKAMAMDAIKCVGCGIFGVGMAAIIFVPNIIFVSGNPRTGNFKGFLSMLTTDLSEYMYIIRNLLLPGEPMTVMSSIYETRFSSHGFYFPMIGLGMVIAYLIKKRDWLSKIIICCAVACFIPLLSDLFYLYSAAQMRWWYMFALMAVLASIRMLEEPDAKAVKLGTGIYICFIAIFIAVLFAFNAGQVGDRVWINSYIKLFAWITIAVGGAILTAIFVINDSQVYKRMFAGTSACALVLLASVMFFYRGSAWMGYQAYKQRFLVGTQLELPNNQYRLNDTMNLISMTAHVAGFTNQSSTDTNSIRDFEDLFDYYSQESAMPKNEIPGLAELLAGKYYLSFDPTGTCIAEYPTNLETMYLMERGACPIGFAADSYITEEELRRLDVNQRAIALLDSVVISEDEVSKEQYAQVAGDLPEKKAENIDFETSVNDYVVEHTYGAVLGFEKDGHGMKCVTGYDKDTYVYFSVPYDAGWTATVDGQETDIIVSGGMMLIKVPAGEHKVVFDYVTPGLRAGEAISAVCWIIFLFFTLHKRNGKI</sequence>
<dbReference type="InterPro" id="IPR018580">
    <property type="entry name" value="Uncharacterised_YfhO"/>
</dbReference>
<dbReference type="PANTHER" id="PTHR38454">
    <property type="entry name" value="INTEGRAL MEMBRANE PROTEIN-RELATED"/>
    <property type="match status" value="1"/>
</dbReference>
<reference evidence="3" key="1">
    <citation type="submission" date="2019-08" db="EMBL/GenBank/DDBJ databases">
        <title>Complete Genome Sequence of the Polysaccharide-Degrading Rumen Bacterium Pseudobutyrivibrio xylanivorans MA3014.</title>
        <authorList>
            <person name="Palevich N."/>
            <person name="Maclean P.H."/>
            <person name="Kelly W.J."/>
            <person name="Leahy S.C."/>
            <person name="Rakonjac J."/>
            <person name="Attwood G.T."/>
        </authorList>
    </citation>
    <scope>NUCLEOTIDE SEQUENCE [LARGE SCALE GENOMIC DNA]</scope>
    <source>
        <strain evidence="3">MA3014</strain>
    </source>
</reference>
<keyword evidence="1" id="KW-0472">Membrane</keyword>